<proteinExistence type="predicted"/>
<sequence length="484" mass="54380">MSDKDIPIDVNPVLPEDVNSGKCGPAPPSYEEVMGQYETSVQMNQPELPSLAYIDIMPRMTKPGNLQINVMPEFQPFQEIVRGANAWLAQNPGLAVWKCETVERKVLKGQGHTRVRVDLDSMAYRESAWNCNCYVFGIRMWLTQRASDQKTTQEIGLVNISPPEKEVEYTSYHRAGFIGLRHYMTACRVHTLKTYEGLRKSIEEFNAKVKANPIPGSVLNVETATLKFAEGFSTKSAQEVAEMSSWHEMSGMIGRRRTQVLRMFYVKGAPTTPQLEMAEFLPTRIGQAGLGRPIRFADFSDAENQAAEWLRAQRGIRLLNIETREAKYNTFFDMGGQVNIDTDSTDDFDLPMFESHKLRFLRVFFTSAGAPVATSYENTSLTTRVFPPVRCKGEIGYETMMQTMARIDAWLKLTGLPIFGVETTQVLDEGPSSFKKSQYKLRGFVGKIWVTAIKIYFAPPPYISVPEYLVAAGSGGKSSTCNIL</sequence>
<name>A0AAV4GIH1_9GAST</name>
<dbReference type="AlphaFoldDB" id="A0AAV4GIH1"/>
<accession>A0AAV4GIH1</accession>
<organism evidence="1 2">
    <name type="scientific">Elysia marginata</name>
    <dbReference type="NCBI Taxonomy" id="1093978"/>
    <lineage>
        <taxon>Eukaryota</taxon>
        <taxon>Metazoa</taxon>
        <taxon>Spiralia</taxon>
        <taxon>Lophotrochozoa</taxon>
        <taxon>Mollusca</taxon>
        <taxon>Gastropoda</taxon>
        <taxon>Heterobranchia</taxon>
        <taxon>Euthyneura</taxon>
        <taxon>Panpulmonata</taxon>
        <taxon>Sacoglossa</taxon>
        <taxon>Placobranchoidea</taxon>
        <taxon>Plakobranchidae</taxon>
        <taxon>Elysia</taxon>
    </lineage>
</organism>
<protein>
    <submittedName>
        <fullName evidence="1">Uncharacterized protein</fullName>
    </submittedName>
</protein>
<reference evidence="1 2" key="1">
    <citation type="journal article" date="2021" name="Elife">
        <title>Chloroplast acquisition without the gene transfer in kleptoplastic sea slugs, Plakobranchus ocellatus.</title>
        <authorList>
            <person name="Maeda T."/>
            <person name="Takahashi S."/>
            <person name="Yoshida T."/>
            <person name="Shimamura S."/>
            <person name="Takaki Y."/>
            <person name="Nagai Y."/>
            <person name="Toyoda A."/>
            <person name="Suzuki Y."/>
            <person name="Arimoto A."/>
            <person name="Ishii H."/>
            <person name="Satoh N."/>
            <person name="Nishiyama T."/>
            <person name="Hasebe M."/>
            <person name="Maruyama T."/>
            <person name="Minagawa J."/>
            <person name="Obokata J."/>
            <person name="Shigenobu S."/>
        </authorList>
    </citation>
    <scope>NUCLEOTIDE SEQUENCE [LARGE SCALE GENOMIC DNA]</scope>
</reference>
<gene>
    <name evidence="1" type="ORF">ElyMa_004175200</name>
</gene>
<comment type="caution">
    <text evidence="1">The sequence shown here is derived from an EMBL/GenBank/DDBJ whole genome shotgun (WGS) entry which is preliminary data.</text>
</comment>
<dbReference type="Proteomes" id="UP000762676">
    <property type="component" value="Unassembled WGS sequence"/>
</dbReference>
<dbReference type="EMBL" id="BMAT01008464">
    <property type="protein sequence ID" value="GFR85497.1"/>
    <property type="molecule type" value="Genomic_DNA"/>
</dbReference>
<keyword evidence="2" id="KW-1185">Reference proteome</keyword>
<evidence type="ECO:0000313" key="1">
    <source>
        <dbReference type="EMBL" id="GFR85497.1"/>
    </source>
</evidence>
<evidence type="ECO:0000313" key="2">
    <source>
        <dbReference type="Proteomes" id="UP000762676"/>
    </source>
</evidence>